<sequence length="119" mass="14252">MEKIIHNVIVKTNGEISYIHEEKSTENTPLFNNMIESLKQFTKRFLDEDFLNFSIESSFDPRFPEKKPLIISYFKMASIEIILCSTENINMREIYQEWAHALTIDQIEYFRDKLFNYGQ</sequence>
<evidence type="ECO:0000313" key="1">
    <source>
        <dbReference type="EMBL" id="KRH95344.1"/>
    </source>
</evidence>
<gene>
    <name evidence="1" type="ORF">M153_1000155081</name>
</gene>
<reference evidence="1 2" key="1">
    <citation type="submission" date="2015-07" db="EMBL/GenBank/DDBJ databases">
        <title>The genome of Pseudoloma neurophilia, a relevant intracellular parasite of the zebrafish.</title>
        <authorList>
            <person name="Ndikumana S."/>
            <person name="Pelin A."/>
            <person name="Sanders J."/>
            <person name="Corradi N."/>
        </authorList>
    </citation>
    <scope>NUCLEOTIDE SEQUENCE [LARGE SCALE GENOMIC DNA]</scope>
    <source>
        <strain evidence="1 2">MK1</strain>
    </source>
</reference>
<comment type="caution">
    <text evidence="1">The sequence shown here is derived from an EMBL/GenBank/DDBJ whole genome shotgun (WGS) entry which is preliminary data.</text>
</comment>
<name>A0A0R0M905_9MICR</name>
<accession>A0A0R0M905</accession>
<dbReference type="EMBL" id="LGUB01000001">
    <property type="protein sequence ID" value="KRH95344.1"/>
    <property type="molecule type" value="Genomic_DNA"/>
</dbReference>
<proteinExistence type="predicted"/>
<evidence type="ECO:0000313" key="2">
    <source>
        <dbReference type="Proteomes" id="UP000051530"/>
    </source>
</evidence>
<dbReference type="AlphaFoldDB" id="A0A0R0M905"/>
<protein>
    <submittedName>
        <fullName evidence="1">Uncharacterized protein</fullName>
    </submittedName>
</protein>
<keyword evidence="2" id="KW-1185">Reference proteome</keyword>
<organism evidence="1 2">
    <name type="scientific">Pseudoloma neurophilia</name>
    <dbReference type="NCBI Taxonomy" id="146866"/>
    <lineage>
        <taxon>Eukaryota</taxon>
        <taxon>Fungi</taxon>
        <taxon>Fungi incertae sedis</taxon>
        <taxon>Microsporidia</taxon>
        <taxon>Pseudoloma</taxon>
    </lineage>
</organism>
<dbReference type="Proteomes" id="UP000051530">
    <property type="component" value="Unassembled WGS sequence"/>
</dbReference>
<dbReference type="VEuPathDB" id="MicrosporidiaDB:M153_1000155081"/>